<sequence length="537" mass="59138">MYAEQDSDYLSLSSSDDERGEINDLVTKASLDIIMREVSTTGSTWTDLREQYSPKQSAFEPLSFNASTWAAFAKAGITGLDSDLAVDEAYSQAATMTAYGVELLRVALSCPHIHRRQIIQVGNMLTTLCASLSDTRDRHRVALSEMLVDKADSYRRSQCVGEKMEPGGVQFIECIGDPKSSEARRRKSRVGETVVRERSYMYPHESLRPEVSQQQQTSQQLRGHDTEHINPVVAREVGSTPSTPFPTQLPCIGNGRESGQRVEDATLAAFPSIVSDTVSSPRESVGGTDSPSATDSTAAVAVIPRASRPEVLPMDLSRQRIIRDGLLRQGFSELAITAYFDQFSKAKLSASDAQAKDKTHGRQSVRNGKRESAKALVAAHKSNVKLSGTLAKRFNAAIELLYDHDLITLSAVAPRIPFPQYAKTFSHSLPPAVVARRLRVKAAIRESIRTRQAARDRQHTINVRAALRRLAKAKDSSPAVAEMAAQAMELDQEFQVVSARVLEYERQAAQAKQAIRDTRATRSYDNAVSQQMATSFH</sequence>
<accession>A0A9W8H0P3</accession>
<evidence type="ECO:0000313" key="3">
    <source>
        <dbReference type="Proteomes" id="UP001140011"/>
    </source>
</evidence>
<dbReference type="Proteomes" id="UP001140011">
    <property type="component" value="Unassembled WGS sequence"/>
</dbReference>
<name>A0A9W8H0P3_9FUNG</name>
<keyword evidence="3" id="KW-1185">Reference proteome</keyword>
<feature type="region of interest" description="Disordered" evidence="1">
    <location>
        <begin position="351"/>
        <end position="371"/>
    </location>
</feature>
<dbReference type="AlphaFoldDB" id="A0A9W8H0P3"/>
<feature type="region of interest" description="Disordered" evidence="1">
    <location>
        <begin position="277"/>
        <end position="297"/>
    </location>
</feature>
<dbReference type="EMBL" id="JANBUH010000165">
    <property type="protein sequence ID" value="KAJ2753749.1"/>
    <property type="molecule type" value="Genomic_DNA"/>
</dbReference>
<gene>
    <name evidence="2" type="ORF">GGI19_002908</name>
</gene>
<comment type="caution">
    <text evidence="2">The sequence shown here is derived from an EMBL/GenBank/DDBJ whole genome shotgun (WGS) entry which is preliminary data.</text>
</comment>
<organism evidence="2 3">
    <name type="scientific">Coemansia pectinata</name>
    <dbReference type="NCBI Taxonomy" id="1052879"/>
    <lineage>
        <taxon>Eukaryota</taxon>
        <taxon>Fungi</taxon>
        <taxon>Fungi incertae sedis</taxon>
        <taxon>Zoopagomycota</taxon>
        <taxon>Kickxellomycotina</taxon>
        <taxon>Kickxellomycetes</taxon>
        <taxon>Kickxellales</taxon>
        <taxon>Kickxellaceae</taxon>
        <taxon>Coemansia</taxon>
    </lineage>
</organism>
<protein>
    <submittedName>
        <fullName evidence="2">Uncharacterized protein</fullName>
    </submittedName>
</protein>
<evidence type="ECO:0000313" key="2">
    <source>
        <dbReference type="EMBL" id="KAJ2753749.1"/>
    </source>
</evidence>
<evidence type="ECO:0000256" key="1">
    <source>
        <dbReference type="SAM" id="MobiDB-lite"/>
    </source>
</evidence>
<proteinExistence type="predicted"/>
<reference evidence="2" key="1">
    <citation type="submission" date="2022-07" db="EMBL/GenBank/DDBJ databases">
        <title>Phylogenomic reconstructions and comparative analyses of Kickxellomycotina fungi.</title>
        <authorList>
            <person name="Reynolds N.K."/>
            <person name="Stajich J.E."/>
            <person name="Barry K."/>
            <person name="Grigoriev I.V."/>
            <person name="Crous P."/>
            <person name="Smith M.E."/>
        </authorList>
    </citation>
    <scope>NUCLEOTIDE SEQUENCE</scope>
    <source>
        <strain evidence="2">BCRC 34297</strain>
    </source>
</reference>